<keyword evidence="10" id="KW-1185">Reference proteome</keyword>
<dbReference type="Proteomes" id="UP000004221">
    <property type="component" value="Unassembled WGS sequence"/>
</dbReference>
<reference evidence="9 10" key="1">
    <citation type="journal article" date="2012" name="ISME J.">
        <title>Nitrification expanded: discovery, physiology and genomics of a nitrite-oxidizing bacterium from the phylum Chloroflexi.</title>
        <authorList>
            <person name="Sorokin D.Y."/>
            <person name="Lucker S."/>
            <person name="Vejmelkova D."/>
            <person name="Kostrikina N.A."/>
            <person name="Kleerebezem R."/>
            <person name="Rijpstra W.I."/>
            <person name="Damste J.S."/>
            <person name="Le Paslier D."/>
            <person name="Muyzer G."/>
            <person name="Wagner M."/>
            <person name="van Loosdrecht M.C."/>
            <person name="Daims H."/>
        </authorList>
    </citation>
    <scope>NUCLEOTIDE SEQUENCE [LARGE SCALE GENOMIC DNA]</scope>
    <source>
        <strain evidence="10">none</strain>
    </source>
</reference>
<dbReference type="EMBL" id="CAGS01000170">
    <property type="protein sequence ID" value="CCF83603.1"/>
    <property type="molecule type" value="Genomic_DNA"/>
</dbReference>
<dbReference type="GO" id="GO:0003677">
    <property type="term" value="F:DNA binding"/>
    <property type="evidence" value="ECO:0007669"/>
    <property type="project" value="UniProtKB-UniRule"/>
</dbReference>
<accession>I4EFZ1</accession>
<dbReference type="PANTHER" id="PTHR30349">
    <property type="entry name" value="PHAGE INTEGRASE-RELATED"/>
    <property type="match status" value="1"/>
</dbReference>
<dbReference type="InterPro" id="IPR010998">
    <property type="entry name" value="Integrase_recombinase_N"/>
</dbReference>
<dbReference type="AlphaFoldDB" id="I4EFZ1"/>
<dbReference type="PROSITE" id="PS51900">
    <property type="entry name" value="CB"/>
    <property type="match status" value="1"/>
</dbReference>
<feature type="region of interest" description="Disordered" evidence="6">
    <location>
        <begin position="1"/>
        <end position="20"/>
    </location>
</feature>
<keyword evidence="3 5" id="KW-0238">DNA-binding</keyword>
<dbReference type="InterPro" id="IPR050090">
    <property type="entry name" value="Tyrosine_recombinase_XerCD"/>
</dbReference>
<dbReference type="InterPro" id="IPR004107">
    <property type="entry name" value="Integrase_SAM-like_N"/>
</dbReference>
<comment type="caution">
    <text evidence="9">The sequence shown here is derived from an EMBL/GenBank/DDBJ whole genome shotgun (WGS) entry which is preliminary data.</text>
</comment>
<evidence type="ECO:0000256" key="1">
    <source>
        <dbReference type="ARBA" id="ARBA00008857"/>
    </source>
</evidence>
<name>I4EFZ1_9BACT</name>
<dbReference type="OrthoDB" id="156970at2"/>
<organism evidence="9 10">
    <name type="scientific">Nitrolancea hollandica Lb</name>
    <dbReference type="NCBI Taxonomy" id="1129897"/>
    <lineage>
        <taxon>Bacteria</taxon>
        <taxon>Pseudomonadati</taxon>
        <taxon>Thermomicrobiota</taxon>
        <taxon>Thermomicrobia</taxon>
        <taxon>Sphaerobacterales</taxon>
        <taxon>Sphaerobacterineae</taxon>
        <taxon>Sphaerobacteraceae</taxon>
        <taxon>Nitrolancea</taxon>
    </lineage>
</organism>
<dbReference type="InterPro" id="IPR002104">
    <property type="entry name" value="Integrase_catalytic"/>
</dbReference>
<evidence type="ECO:0000313" key="9">
    <source>
        <dbReference type="EMBL" id="CCF83603.1"/>
    </source>
</evidence>
<dbReference type="InterPro" id="IPR044068">
    <property type="entry name" value="CB"/>
</dbReference>
<comment type="similarity">
    <text evidence="1">Belongs to the 'phage' integrase family.</text>
</comment>
<keyword evidence="4" id="KW-0233">DNA recombination</keyword>
<evidence type="ECO:0000256" key="4">
    <source>
        <dbReference type="ARBA" id="ARBA00023172"/>
    </source>
</evidence>
<protein>
    <submittedName>
        <fullName evidence="9">Putative Integrase family protein</fullName>
    </submittedName>
</protein>
<evidence type="ECO:0000259" key="8">
    <source>
        <dbReference type="PROSITE" id="PS51900"/>
    </source>
</evidence>
<dbReference type="PROSITE" id="PS51898">
    <property type="entry name" value="TYR_RECOMBINASE"/>
    <property type="match status" value="1"/>
</dbReference>
<dbReference type="GO" id="GO:0006310">
    <property type="term" value="P:DNA recombination"/>
    <property type="evidence" value="ECO:0007669"/>
    <property type="project" value="UniProtKB-KW"/>
</dbReference>
<sequence>MARGSIEKRKTSTGETRYRARIAGESQTFRTKRAAERWLNERADEIDAGSYQRPSTEPFASYLDHWLDTHDMAPASRRAYEGVIRRWIVPKLGNVPLSQLTGRHVQDLYNQARGSSSINQIQAVISGALRQAVREGLIPRNVADGLTIVKPEREDHEPPVWTPAQLRAFLNGVSGHWLAPLFHVAAYTGLRVGELVALRWDDITLDMGMLFVRQSKSAAGRRRVALDPDTVTVLRAHREDQARRREILGPDWQNHGVVFDCGDGRPVSPRTIEAVMARTVQRLGLTPVLTPHGLRHTFASSLASQGVPLTVIQQLLGHASYNTTAAFYVHHGPADDRAAVAAFAALLRDAGDVARHPESVRPHSVPTAESAS</sequence>
<keyword evidence="2" id="KW-0229">DNA integration</keyword>
<evidence type="ECO:0000256" key="5">
    <source>
        <dbReference type="PROSITE-ProRule" id="PRU01248"/>
    </source>
</evidence>
<feature type="domain" description="Core-binding (CB)" evidence="8">
    <location>
        <begin position="57"/>
        <end position="133"/>
    </location>
</feature>
<dbReference type="GO" id="GO:0015074">
    <property type="term" value="P:DNA integration"/>
    <property type="evidence" value="ECO:0007669"/>
    <property type="project" value="UniProtKB-KW"/>
</dbReference>
<dbReference type="Pfam" id="PF00589">
    <property type="entry name" value="Phage_integrase"/>
    <property type="match status" value="1"/>
</dbReference>
<evidence type="ECO:0000313" key="10">
    <source>
        <dbReference type="Proteomes" id="UP000004221"/>
    </source>
</evidence>
<dbReference type="Gene3D" id="1.10.443.10">
    <property type="entry name" value="Intergrase catalytic core"/>
    <property type="match status" value="1"/>
</dbReference>
<proteinExistence type="inferred from homology"/>
<dbReference type="InterPro" id="IPR011010">
    <property type="entry name" value="DNA_brk_join_enz"/>
</dbReference>
<dbReference type="CDD" id="cd01189">
    <property type="entry name" value="INT_ICEBs1_C_like"/>
    <property type="match status" value="1"/>
</dbReference>
<evidence type="ECO:0000256" key="6">
    <source>
        <dbReference type="SAM" id="MobiDB-lite"/>
    </source>
</evidence>
<dbReference type="RefSeq" id="WP_008477051.1">
    <property type="nucleotide sequence ID" value="NZ_CAGS01000170.1"/>
</dbReference>
<dbReference type="PANTHER" id="PTHR30349:SF64">
    <property type="entry name" value="PROPHAGE INTEGRASE INTD-RELATED"/>
    <property type="match status" value="1"/>
</dbReference>
<evidence type="ECO:0000259" key="7">
    <source>
        <dbReference type="PROSITE" id="PS51898"/>
    </source>
</evidence>
<dbReference type="Gene3D" id="1.10.150.130">
    <property type="match status" value="1"/>
</dbReference>
<evidence type="ECO:0000256" key="3">
    <source>
        <dbReference type="ARBA" id="ARBA00023125"/>
    </source>
</evidence>
<feature type="domain" description="Tyr recombinase" evidence="7">
    <location>
        <begin position="156"/>
        <end position="341"/>
    </location>
</feature>
<dbReference type="InterPro" id="IPR013762">
    <property type="entry name" value="Integrase-like_cat_sf"/>
</dbReference>
<dbReference type="Pfam" id="PF14659">
    <property type="entry name" value="Phage_int_SAM_3"/>
    <property type="match status" value="1"/>
</dbReference>
<feature type="compositionally biased region" description="Basic and acidic residues" evidence="6">
    <location>
        <begin position="1"/>
        <end position="18"/>
    </location>
</feature>
<gene>
    <name evidence="9" type="ORF">NITHO_2510001</name>
</gene>
<evidence type="ECO:0000256" key="2">
    <source>
        <dbReference type="ARBA" id="ARBA00022908"/>
    </source>
</evidence>
<dbReference type="SUPFAM" id="SSF56349">
    <property type="entry name" value="DNA breaking-rejoining enzymes"/>
    <property type="match status" value="1"/>
</dbReference>